<dbReference type="InterPro" id="IPR009923">
    <property type="entry name" value="Dodecin"/>
</dbReference>
<name>A0A7X0KIA1_9HYPH</name>
<reference evidence="1 2" key="1">
    <citation type="submission" date="2020-08" db="EMBL/GenBank/DDBJ databases">
        <title>Genomic Encyclopedia of Type Strains, Phase IV (KMG-IV): sequencing the most valuable type-strain genomes for metagenomic binning, comparative biology and taxonomic classification.</title>
        <authorList>
            <person name="Goeker M."/>
        </authorList>
    </citation>
    <scope>NUCLEOTIDE SEQUENCE [LARGE SCALE GENOMIC DNA]</scope>
    <source>
        <strain evidence="1 2">DSM 7051</strain>
    </source>
</reference>
<organism evidence="1 2">
    <name type="scientific">Aminobacter aganoensis</name>
    <dbReference type="NCBI Taxonomy" id="83264"/>
    <lineage>
        <taxon>Bacteria</taxon>
        <taxon>Pseudomonadati</taxon>
        <taxon>Pseudomonadota</taxon>
        <taxon>Alphaproteobacteria</taxon>
        <taxon>Hyphomicrobiales</taxon>
        <taxon>Phyllobacteriaceae</taxon>
        <taxon>Aminobacter</taxon>
    </lineage>
</organism>
<dbReference type="EMBL" id="JACHOU010000001">
    <property type="protein sequence ID" value="MBB6352529.1"/>
    <property type="molecule type" value="Genomic_DNA"/>
</dbReference>
<sequence length="67" mass="7423">MSVARVTEITSSSTKSFQDAIEQGISRASMTLKNVEGAWIQDQKVVVENGKITAYRVNMKVTFILTD</sequence>
<keyword evidence="2" id="KW-1185">Reference proteome</keyword>
<evidence type="ECO:0000313" key="1">
    <source>
        <dbReference type="EMBL" id="MBB6352529.1"/>
    </source>
</evidence>
<dbReference type="PANTHER" id="PTHR39324">
    <property type="entry name" value="CALCIUM DODECIN"/>
    <property type="match status" value="1"/>
</dbReference>
<dbReference type="Gene3D" id="3.30.1660.10">
    <property type="entry name" value="Flavin-binding protein dodecin"/>
    <property type="match status" value="1"/>
</dbReference>
<evidence type="ECO:0000313" key="2">
    <source>
        <dbReference type="Proteomes" id="UP000536262"/>
    </source>
</evidence>
<gene>
    <name evidence="1" type="ORF">GGR00_000281</name>
</gene>
<dbReference type="RefSeq" id="WP_055976979.1">
    <property type="nucleotide sequence ID" value="NZ_BAABEG010000001.1"/>
</dbReference>
<evidence type="ECO:0008006" key="3">
    <source>
        <dbReference type="Google" id="ProtNLM"/>
    </source>
</evidence>
<accession>A0A7X0KIA1</accession>
<comment type="caution">
    <text evidence="1">The sequence shown here is derived from an EMBL/GenBank/DDBJ whole genome shotgun (WGS) entry which is preliminary data.</text>
</comment>
<dbReference type="SUPFAM" id="SSF89807">
    <property type="entry name" value="Dodecin-like"/>
    <property type="match status" value="1"/>
</dbReference>
<protein>
    <recommendedName>
        <fullName evidence="3">Dodecin domain-containing protein</fullName>
    </recommendedName>
</protein>
<proteinExistence type="predicted"/>
<dbReference type="PANTHER" id="PTHR39324:SF1">
    <property type="entry name" value="CALCIUM DODECIN"/>
    <property type="match status" value="1"/>
</dbReference>
<dbReference type="InterPro" id="IPR025543">
    <property type="entry name" value="Dodecin-like"/>
</dbReference>
<dbReference type="AlphaFoldDB" id="A0A7X0KIA1"/>
<dbReference type="Pfam" id="PF07311">
    <property type="entry name" value="Dodecin"/>
    <property type="match status" value="1"/>
</dbReference>
<dbReference type="InterPro" id="IPR036694">
    <property type="entry name" value="Dodecin-like_sf"/>
</dbReference>
<dbReference type="Proteomes" id="UP000536262">
    <property type="component" value="Unassembled WGS sequence"/>
</dbReference>